<feature type="binding site" evidence="9">
    <location>
        <position position="31"/>
    </location>
    <ligand>
        <name>NADPH</name>
        <dbReference type="ChEBI" id="CHEBI:57783"/>
    </ligand>
</feature>
<name>A0A939F7Z9_9ACTN</name>
<feature type="binding site" evidence="9">
    <location>
        <position position="149"/>
    </location>
    <ligand>
        <name>NADPH</name>
        <dbReference type="ChEBI" id="CHEBI:57783"/>
    </ligand>
</feature>
<evidence type="ECO:0000259" key="10">
    <source>
        <dbReference type="Pfam" id="PF02670"/>
    </source>
</evidence>
<evidence type="ECO:0000259" key="11">
    <source>
        <dbReference type="Pfam" id="PF08436"/>
    </source>
</evidence>
<sequence>MSDSPAPLADPHIAFDASEGSRDIVVLGSTGSIGTQAIDLVLRNPDRFRVTALSAAGGRVALLAEQARQLRVRTVAVAREDAVPVLREALRAQYGNDPLPEILAGPDAATHLAASDCHTVLNGITGSIGLAPTLAALEAGRTLALANKESLIVGGPLVKALAKPGQIIPVDSEHAALFQALAGGKRSDVRKLIVTASGGPFRGRTRAELADVTIEDALAHPTWAMGPTITVNSATLVNKGLEVIEAHLLYDIPFDRIEVVVHPQSYVHSMVEFTDGSTLAQATPPDMRGPIAIGIGWPERVPDAAPAFDWTKASSWEFFPLDTEAFPSVGLARHVGGLGSTAPAVFNAANEECVAAFLAGRLPFNGIMDTVTAVVTEHGVPTSGTSLTVADVLEAETWARARSRELAQKATAEARA</sequence>
<keyword evidence="5 9" id="KW-0560">Oxidoreductase</keyword>
<dbReference type="Pfam" id="PF13288">
    <property type="entry name" value="DXPR_C"/>
    <property type="match status" value="1"/>
</dbReference>
<keyword evidence="9" id="KW-0460">Magnesium</keyword>
<dbReference type="InterPro" id="IPR036169">
    <property type="entry name" value="DXPR_C_sf"/>
</dbReference>
<dbReference type="InterPro" id="IPR013644">
    <property type="entry name" value="DXP_reductoisomerase_C"/>
</dbReference>
<evidence type="ECO:0000256" key="8">
    <source>
        <dbReference type="ARBA" id="ARBA00048543"/>
    </source>
</evidence>
<feature type="binding site" evidence="9">
    <location>
        <position position="226"/>
    </location>
    <ligand>
        <name>NADPH</name>
        <dbReference type="ChEBI" id="CHEBI:57783"/>
    </ligand>
</feature>
<comment type="similarity">
    <text evidence="2 9">Belongs to the DXR family.</text>
</comment>
<feature type="binding site" evidence="9">
    <location>
        <position position="56"/>
    </location>
    <ligand>
        <name>NADPH</name>
        <dbReference type="ChEBI" id="CHEBI:57783"/>
    </ligand>
</feature>
<dbReference type="GO" id="GO:0030145">
    <property type="term" value="F:manganese ion binding"/>
    <property type="evidence" value="ECO:0007669"/>
    <property type="project" value="TreeGrafter"/>
</dbReference>
<dbReference type="InterPro" id="IPR026877">
    <property type="entry name" value="DXPR_C"/>
</dbReference>
<feature type="binding site" evidence="9">
    <location>
        <position position="172"/>
    </location>
    <ligand>
        <name>1-deoxy-D-xylulose 5-phosphate</name>
        <dbReference type="ChEBI" id="CHEBI:57792"/>
    </ligand>
</feature>
<dbReference type="NCBIfam" id="TIGR00243">
    <property type="entry name" value="Dxr"/>
    <property type="match status" value="1"/>
</dbReference>
<keyword evidence="4 9" id="KW-0521">NADP</keyword>
<reference evidence="13" key="1">
    <citation type="submission" date="2021-03" db="EMBL/GenBank/DDBJ databases">
        <title>Streptomyces poriferae sp. nov., a novel marine sponge-derived Actinobacteria species with anti-MRSA activity.</title>
        <authorList>
            <person name="Sandoval-Powers M."/>
            <person name="Kralova S."/>
            <person name="Nguyen G.-S."/>
            <person name="Fawwal D."/>
            <person name="Degnes K."/>
            <person name="Klinkenberg G."/>
            <person name="Sletta H."/>
            <person name="Wentzel A."/>
            <person name="Liles M.R."/>
        </authorList>
    </citation>
    <scope>NUCLEOTIDE SEQUENCE</scope>
    <source>
        <strain evidence="13">DSM 41794</strain>
    </source>
</reference>
<feature type="binding site" evidence="9">
    <location>
        <position position="220"/>
    </location>
    <ligand>
        <name>1-deoxy-D-xylulose 5-phosphate</name>
        <dbReference type="ChEBI" id="CHEBI:57792"/>
    </ligand>
</feature>
<comment type="function">
    <text evidence="9">Catalyzes the NADPH-dependent rearrangement and reduction of 1-deoxy-D-xylulose-5-phosphate (DXP) to 2-C-methyl-D-erythritol 4-phosphate (MEP).</text>
</comment>
<keyword evidence="3 9" id="KW-0479">Metal-binding</keyword>
<dbReference type="GO" id="GO:0030604">
    <property type="term" value="F:1-deoxy-D-xylulose-5-phosphate reductoisomerase activity"/>
    <property type="evidence" value="ECO:0007669"/>
    <property type="project" value="UniProtKB-UniRule"/>
</dbReference>
<evidence type="ECO:0000313" key="13">
    <source>
        <dbReference type="EMBL" id="MBO0513314.1"/>
    </source>
</evidence>
<dbReference type="PIRSF" id="PIRSF006205">
    <property type="entry name" value="Dxp_reductismrs"/>
    <property type="match status" value="1"/>
</dbReference>
<accession>A0A939F7Z9</accession>
<dbReference type="InterPro" id="IPR003821">
    <property type="entry name" value="DXP_reductoisomerase"/>
</dbReference>
<feature type="domain" description="1-deoxy-D-xylulose 5-phosphate reductoisomerase C-terminal" evidence="11">
    <location>
        <begin position="167"/>
        <end position="250"/>
    </location>
</feature>
<organism evidence="13 14">
    <name type="scientific">Streptomyces beijiangensis</name>
    <dbReference type="NCBI Taxonomy" id="163361"/>
    <lineage>
        <taxon>Bacteria</taxon>
        <taxon>Bacillati</taxon>
        <taxon>Actinomycetota</taxon>
        <taxon>Actinomycetes</taxon>
        <taxon>Kitasatosporales</taxon>
        <taxon>Streptomycetaceae</taxon>
        <taxon>Streptomyces</taxon>
    </lineage>
</organism>
<comment type="cofactor">
    <cofactor evidence="9">
        <name>Mg(2+)</name>
        <dbReference type="ChEBI" id="CHEBI:18420"/>
    </cofactor>
    <cofactor evidence="9">
        <name>Mn(2+)</name>
        <dbReference type="ChEBI" id="CHEBI:29035"/>
    </cofactor>
</comment>
<feature type="binding site" evidence="9">
    <location>
        <position position="148"/>
    </location>
    <ligand>
        <name>1-deoxy-D-xylulose 5-phosphate</name>
        <dbReference type="ChEBI" id="CHEBI:57792"/>
    </ligand>
</feature>
<evidence type="ECO:0000256" key="1">
    <source>
        <dbReference type="ARBA" id="ARBA00005094"/>
    </source>
</evidence>
<dbReference type="PANTHER" id="PTHR30525">
    <property type="entry name" value="1-DEOXY-D-XYLULOSE 5-PHOSPHATE REDUCTOISOMERASE"/>
    <property type="match status" value="1"/>
</dbReference>
<dbReference type="InterPro" id="IPR036291">
    <property type="entry name" value="NAD(P)-bd_dom_sf"/>
</dbReference>
<comment type="caution">
    <text evidence="9">Lacks conserved residue(s) required for the propagation of feature annotation.</text>
</comment>
<dbReference type="PANTHER" id="PTHR30525:SF0">
    <property type="entry name" value="1-DEOXY-D-XYLULOSE 5-PHOSPHATE REDUCTOISOMERASE, CHLOROPLASTIC"/>
    <property type="match status" value="1"/>
</dbReference>
<feature type="domain" description="DXP reductoisomerase C-terminal" evidence="12">
    <location>
        <begin position="284"/>
        <end position="401"/>
    </location>
</feature>
<dbReference type="HAMAP" id="MF_00183">
    <property type="entry name" value="DXP_reductoisom"/>
    <property type="match status" value="1"/>
</dbReference>
<feature type="binding site" evidence="9">
    <location>
        <position position="239"/>
    </location>
    <ligand>
        <name>1-deoxy-D-xylulose 5-phosphate</name>
        <dbReference type="ChEBI" id="CHEBI:57792"/>
    </ligand>
</feature>
<feature type="binding site" evidence="9">
    <location>
        <position position="33"/>
    </location>
    <ligand>
        <name>NADPH</name>
        <dbReference type="ChEBI" id="CHEBI:57783"/>
    </ligand>
</feature>
<feature type="binding site" evidence="9">
    <location>
        <position position="197"/>
    </location>
    <ligand>
        <name>1-deoxy-D-xylulose 5-phosphate</name>
        <dbReference type="ChEBI" id="CHEBI:57792"/>
    </ligand>
</feature>
<dbReference type="GO" id="GO:0051484">
    <property type="term" value="P:isopentenyl diphosphate biosynthetic process, methylerythritol 4-phosphate pathway involved in terpenoid biosynthetic process"/>
    <property type="evidence" value="ECO:0007669"/>
    <property type="project" value="UniProtKB-ARBA"/>
</dbReference>
<feature type="binding site" evidence="9">
    <location>
        <position position="173"/>
    </location>
    <ligand>
        <name>Mn(2+)</name>
        <dbReference type="ChEBI" id="CHEBI:29035"/>
    </ligand>
</feature>
<dbReference type="Gene3D" id="1.10.1740.10">
    <property type="match status" value="1"/>
</dbReference>
<keyword evidence="14" id="KW-1185">Reference proteome</keyword>
<feature type="binding site" evidence="9">
    <location>
        <position position="173"/>
    </location>
    <ligand>
        <name>1-deoxy-D-xylulose 5-phosphate</name>
        <dbReference type="ChEBI" id="CHEBI:57792"/>
    </ligand>
</feature>
<feature type="binding site" evidence="9">
    <location>
        <position position="147"/>
    </location>
    <ligand>
        <name>NADPH</name>
        <dbReference type="ChEBI" id="CHEBI:57783"/>
    </ligand>
</feature>
<evidence type="ECO:0000256" key="9">
    <source>
        <dbReference type="HAMAP-Rule" id="MF_00183"/>
    </source>
</evidence>
<comment type="pathway">
    <text evidence="1 9">Isoprenoid biosynthesis; isopentenyl diphosphate biosynthesis via DXP pathway; isopentenyl diphosphate from 1-deoxy-D-xylulose 5-phosphate: step 1/6.</text>
</comment>
<evidence type="ECO:0000256" key="3">
    <source>
        <dbReference type="ARBA" id="ARBA00022723"/>
    </source>
</evidence>
<feature type="binding site" evidence="9">
    <location>
        <position position="30"/>
    </location>
    <ligand>
        <name>NADPH</name>
        <dbReference type="ChEBI" id="CHEBI:57783"/>
    </ligand>
</feature>
<dbReference type="Pfam" id="PF02670">
    <property type="entry name" value="DXP_reductoisom"/>
    <property type="match status" value="1"/>
</dbReference>
<evidence type="ECO:0000256" key="4">
    <source>
        <dbReference type="ARBA" id="ARBA00022857"/>
    </source>
</evidence>
<dbReference type="Pfam" id="PF08436">
    <property type="entry name" value="DXP_redisom_C"/>
    <property type="match status" value="1"/>
</dbReference>
<dbReference type="AlphaFoldDB" id="A0A939F7Z9"/>
<feature type="binding site" evidence="9">
    <location>
        <position position="242"/>
    </location>
    <ligand>
        <name>Mn(2+)</name>
        <dbReference type="ChEBI" id="CHEBI:29035"/>
    </ligand>
</feature>
<dbReference type="SUPFAM" id="SSF69055">
    <property type="entry name" value="1-deoxy-D-xylulose-5-phosphate reductoisomerase, C-terminal domain"/>
    <property type="match status" value="1"/>
</dbReference>
<evidence type="ECO:0000259" key="12">
    <source>
        <dbReference type="Pfam" id="PF13288"/>
    </source>
</evidence>
<comment type="caution">
    <text evidence="13">The sequence shown here is derived from an EMBL/GenBank/DDBJ whole genome shotgun (WGS) entry which is preliminary data.</text>
</comment>
<feature type="binding site" evidence="9">
    <location>
        <position position="242"/>
    </location>
    <ligand>
        <name>1-deoxy-D-xylulose 5-phosphate</name>
        <dbReference type="ChEBI" id="CHEBI:57792"/>
    </ligand>
</feature>
<dbReference type="SUPFAM" id="SSF55347">
    <property type="entry name" value="Glyceraldehyde-3-phosphate dehydrogenase-like, C-terminal domain"/>
    <property type="match status" value="1"/>
</dbReference>
<evidence type="ECO:0000256" key="5">
    <source>
        <dbReference type="ARBA" id="ARBA00023002"/>
    </source>
</evidence>
<evidence type="ECO:0000256" key="7">
    <source>
        <dbReference type="ARBA" id="ARBA00023229"/>
    </source>
</evidence>
<dbReference type="GO" id="GO:0070402">
    <property type="term" value="F:NADPH binding"/>
    <property type="evidence" value="ECO:0007669"/>
    <property type="project" value="InterPro"/>
</dbReference>
<keyword evidence="6 9" id="KW-0464">Manganese</keyword>
<keyword evidence="7 9" id="KW-0414">Isoprene biosynthesis</keyword>
<evidence type="ECO:0000256" key="6">
    <source>
        <dbReference type="ARBA" id="ARBA00023211"/>
    </source>
</evidence>
<feature type="binding site" evidence="9">
    <location>
        <position position="32"/>
    </location>
    <ligand>
        <name>NADPH</name>
        <dbReference type="ChEBI" id="CHEBI:57783"/>
    </ligand>
</feature>
<dbReference type="FunFam" id="3.40.50.720:FF:000045">
    <property type="entry name" value="1-deoxy-D-xylulose 5-phosphate reductoisomerase"/>
    <property type="match status" value="1"/>
</dbReference>
<feature type="binding site" evidence="9">
    <location>
        <position position="233"/>
    </location>
    <ligand>
        <name>1-deoxy-D-xylulose 5-phosphate</name>
        <dbReference type="ChEBI" id="CHEBI:57792"/>
    </ligand>
</feature>
<protein>
    <recommendedName>
        <fullName evidence="9">1-deoxy-D-xylulose 5-phosphate reductoisomerase</fullName>
        <shortName evidence="9">DXP reductoisomerase</shortName>
        <ecNumber evidence="9">1.1.1.267</ecNumber>
    </recommendedName>
    <alternativeName>
        <fullName evidence="9">1-deoxyxylulose-5-phosphate reductoisomerase</fullName>
    </alternativeName>
    <alternativeName>
        <fullName evidence="9">2-C-methyl-D-erythritol 4-phosphate synthase</fullName>
    </alternativeName>
</protein>
<dbReference type="Gene3D" id="3.40.50.720">
    <property type="entry name" value="NAD(P)-binding Rossmann-like Domain"/>
    <property type="match status" value="1"/>
</dbReference>
<evidence type="ECO:0000313" key="14">
    <source>
        <dbReference type="Proteomes" id="UP000664167"/>
    </source>
</evidence>
<gene>
    <name evidence="9" type="primary">dxr</name>
    <name evidence="13" type="ORF">J0695_16120</name>
</gene>
<evidence type="ECO:0000256" key="2">
    <source>
        <dbReference type="ARBA" id="ARBA00006825"/>
    </source>
</evidence>
<dbReference type="EMBL" id="JAFLRJ010000147">
    <property type="protein sequence ID" value="MBO0513314.1"/>
    <property type="molecule type" value="Genomic_DNA"/>
</dbReference>
<dbReference type="SUPFAM" id="SSF51735">
    <property type="entry name" value="NAD(P)-binding Rossmann-fold domains"/>
    <property type="match status" value="1"/>
</dbReference>
<feature type="binding site" evidence="9">
    <location>
        <position position="238"/>
    </location>
    <ligand>
        <name>1-deoxy-D-xylulose 5-phosphate</name>
        <dbReference type="ChEBI" id="CHEBI:57792"/>
    </ligand>
</feature>
<dbReference type="EC" id="1.1.1.267" evidence="9"/>
<feature type="binding site" evidence="9">
    <location>
        <position position="171"/>
    </location>
    <ligand>
        <name>Mn(2+)</name>
        <dbReference type="ChEBI" id="CHEBI:29035"/>
    </ligand>
</feature>
<proteinExistence type="inferred from homology"/>
<dbReference type="Proteomes" id="UP000664167">
    <property type="component" value="Unassembled WGS sequence"/>
</dbReference>
<dbReference type="RefSeq" id="WP_206962741.1">
    <property type="nucleotide sequence ID" value="NZ_BAAAJJ010000011.1"/>
</dbReference>
<comment type="catalytic activity">
    <reaction evidence="8">
        <text>2-C-methyl-D-erythritol 4-phosphate + NADP(+) = 1-deoxy-D-xylulose 5-phosphate + NADPH + H(+)</text>
        <dbReference type="Rhea" id="RHEA:13717"/>
        <dbReference type="ChEBI" id="CHEBI:15378"/>
        <dbReference type="ChEBI" id="CHEBI:57783"/>
        <dbReference type="ChEBI" id="CHEBI:57792"/>
        <dbReference type="ChEBI" id="CHEBI:58262"/>
        <dbReference type="ChEBI" id="CHEBI:58349"/>
        <dbReference type="EC" id="1.1.1.267"/>
    </reaction>
    <physiologicalReaction direction="right-to-left" evidence="8">
        <dbReference type="Rhea" id="RHEA:13719"/>
    </physiologicalReaction>
</comment>
<dbReference type="InterPro" id="IPR013512">
    <property type="entry name" value="DXP_reductoisomerase_N"/>
</dbReference>
<feature type="domain" description="1-deoxy-D-xylulose 5-phosphate reductoisomerase N-terminal" evidence="10">
    <location>
        <begin position="24"/>
        <end position="155"/>
    </location>
</feature>